<gene>
    <name evidence="3" type="ORF">FNX44_003540</name>
    <name evidence="1" type="ORF">H3146_06850</name>
    <name evidence="2" type="ORF">H3147_12465</name>
</gene>
<evidence type="ECO:0000313" key="4">
    <source>
        <dbReference type="Proteomes" id="UP000320857"/>
    </source>
</evidence>
<dbReference type="EMBL" id="VJYK02000020">
    <property type="protein sequence ID" value="MQS00961.1"/>
    <property type="molecule type" value="Genomic_DNA"/>
</dbReference>
<evidence type="ECO:0000313" key="2">
    <source>
        <dbReference type="EMBL" id="MBB1259639.1"/>
    </source>
</evidence>
<accession>A0A5P0YL57</accession>
<name>A0A5P0YL57_9ACTN</name>
<reference evidence="3 4" key="1">
    <citation type="submission" date="2019-10" db="EMBL/GenBank/DDBJ databases">
        <title>Streptomyces sp. nov., a novel actinobacterium isolated from alkaline environment.</title>
        <authorList>
            <person name="Golinska P."/>
        </authorList>
    </citation>
    <scope>NUCLEOTIDE SEQUENCE [LARGE SCALE GENOMIC DNA]</scope>
    <source>
        <strain evidence="3 4">OF1</strain>
    </source>
</reference>
<dbReference type="Proteomes" id="UP000320857">
    <property type="component" value="Unassembled WGS sequence"/>
</dbReference>
<sequence length="337" mass="36729">MTQETPLSPRPLSHLSDVSRRVVTTAGLRAQDVSAALAKERCRPGGPWQTPLPGVFLLHPGRPTDEERLRAVLLYAAGTGACTPPSAEVRPMVSGLAALALHGFRCVPRIADLAEIDVLVPRSRRPRSTGWARVLRTHNLPNSVDLHGVPVAPVARALADAVGRLTDPDQVRRMLTETVRDGHCEAHAIVRELGRARLLSRPQVVDAVDTLLAEGRALAESRLYRLVAEGGLPDPCWNVELRQPGGPRLAVLDAYWPEQGVAVEIDSRAHQRPAATPTLWPGRARQRETLGKLGVTVVSPTPERLRDCPHDLLSLLRTALMTADDRPPATYLLVQPR</sequence>
<dbReference type="EMBL" id="JABJWZ010000038">
    <property type="protein sequence ID" value="MBB1253088.1"/>
    <property type="molecule type" value="Genomic_DNA"/>
</dbReference>
<proteinExistence type="predicted"/>
<evidence type="ECO:0000313" key="1">
    <source>
        <dbReference type="EMBL" id="MBB1253088.1"/>
    </source>
</evidence>
<dbReference type="Proteomes" id="UP000525686">
    <property type="component" value="Unassembled WGS sequence"/>
</dbReference>
<comment type="caution">
    <text evidence="3">The sequence shown here is derived from an EMBL/GenBank/DDBJ whole genome shotgun (WGS) entry which is preliminary data.</text>
</comment>
<reference evidence="1" key="3">
    <citation type="journal article" name="Syst. Appl. Microbiol.">
        <title>Streptomyces alkaliterrae sp. nov., isolated from an alkaline soil, and emended descriptions of Streptomyces alkaliphilus, Streptomyces calidiresistens and Streptomyces durbertensis.</title>
        <authorList>
            <person name="Swiecimska M."/>
            <person name="Golinska P."/>
            <person name="Nouioui I."/>
            <person name="Wypij M."/>
            <person name="Rai M."/>
            <person name="Sangal V."/>
            <person name="Goodfellow M."/>
        </authorList>
    </citation>
    <scope>NUCLEOTIDE SEQUENCE</scope>
    <source>
        <strain evidence="1">OF3</strain>
        <strain evidence="2">OF8</strain>
    </source>
</reference>
<dbReference type="OrthoDB" id="4870610at2"/>
<dbReference type="Proteomes" id="UP000517765">
    <property type="component" value="Unassembled WGS sequence"/>
</dbReference>
<dbReference type="AlphaFoldDB" id="A0A5P0YL57"/>
<evidence type="ECO:0000313" key="6">
    <source>
        <dbReference type="Proteomes" id="UP000525686"/>
    </source>
</evidence>
<evidence type="ECO:0008006" key="7">
    <source>
        <dbReference type="Google" id="ProtNLM"/>
    </source>
</evidence>
<dbReference type="RefSeq" id="WP_143646440.1">
    <property type="nucleotide sequence ID" value="NZ_JABJWZ010000038.1"/>
</dbReference>
<protein>
    <recommendedName>
        <fullName evidence="7">DUF559 domain-containing protein</fullName>
    </recommendedName>
</protein>
<keyword evidence="4" id="KW-1185">Reference proteome</keyword>
<dbReference type="EMBL" id="JABJXA010000060">
    <property type="protein sequence ID" value="MBB1259639.1"/>
    <property type="molecule type" value="Genomic_DNA"/>
</dbReference>
<organism evidence="3 4">
    <name type="scientific">Streptomyces alkaliterrae</name>
    <dbReference type="NCBI Taxonomy" id="2213162"/>
    <lineage>
        <taxon>Bacteria</taxon>
        <taxon>Bacillati</taxon>
        <taxon>Actinomycetota</taxon>
        <taxon>Actinomycetes</taxon>
        <taxon>Kitasatosporales</taxon>
        <taxon>Streptomycetaceae</taxon>
        <taxon>Streptomyces</taxon>
    </lineage>
</organism>
<evidence type="ECO:0000313" key="3">
    <source>
        <dbReference type="EMBL" id="MQS00961.1"/>
    </source>
</evidence>
<evidence type="ECO:0000313" key="5">
    <source>
        <dbReference type="Proteomes" id="UP000517765"/>
    </source>
</evidence>
<reference evidence="5 6" key="2">
    <citation type="submission" date="2020-05" db="EMBL/GenBank/DDBJ databases">
        <title>Classification of alakaliphilic streptomycetes isolated from an alkaline soil next to Lonar Crater, India and a proposal for the recognition of Streptomyces alkaliterrae sp. nov.</title>
        <authorList>
            <person name="Golinska P."/>
        </authorList>
    </citation>
    <scope>NUCLEOTIDE SEQUENCE [LARGE SCALE GENOMIC DNA]</scope>
    <source>
        <strain evidence="6">OF3</strain>
        <strain evidence="5">OF8</strain>
    </source>
</reference>